<sequence length="175" mass="20094">MPRRRPVPLRLNSIGVDPSVLVGKVLTRISRSSKHPSMQFHFSDDTTYQILVDGYDPIHRGLPKELEMDPSFGSLLDAADGELDVDLAIDDCALITLTDKAFESREREQRWDQNHIAVALKFGQDQVWHCVWATLIDHENGHCVFRSYDDVYLEQLQRSPRKRRPRAPSSPTKSR</sequence>
<keyword evidence="2" id="KW-1185">Reference proteome</keyword>
<dbReference type="OrthoDB" id="3197787at2759"/>
<dbReference type="EMBL" id="KN824871">
    <property type="protein sequence ID" value="KIK99066.1"/>
    <property type="molecule type" value="Genomic_DNA"/>
</dbReference>
<dbReference type="AlphaFoldDB" id="A0A0D0E438"/>
<name>A0A0D0E438_9AGAM</name>
<dbReference type="InParanoid" id="A0A0D0E438"/>
<protein>
    <submittedName>
        <fullName evidence="1">Unplaced genomic scaffold scaffold_49, whole genome shotgun sequence</fullName>
    </submittedName>
</protein>
<reference evidence="1 2" key="1">
    <citation type="submission" date="2014-04" db="EMBL/GenBank/DDBJ databases">
        <authorList>
            <consortium name="DOE Joint Genome Institute"/>
            <person name="Kuo A."/>
            <person name="Kohler A."/>
            <person name="Jargeat P."/>
            <person name="Nagy L.G."/>
            <person name="Floudas D."/>
            <person name="Copeland A."/>
            <person name="Barry K.W."/>
            <person name="Cichocki N."/>
            <person name="Veneault-Fourrey C."/>
            <person name="LaButti K."/>
            <person name="Lindquist E.A."/>
            <person name="Lipzen A."/>
            <person name="Lundell T."/>
            <person name="Morin E."/>
            <person name="Murat C."/>
            <person name="Sun H."/>
            <person name="Tunlid A."/>
            <person name="Henrissat B."/>
            <person name="Grigoriev I.V."/>
            <person name="Hibbett D.S."/>
            <person name="Martin F."/>
            <person name="Nordberg H.P."/>
            <person name="Cantor M.N."/>
            <person name="Hua S.X."/>
        </authorList>
    </citation>
    <scope>NUCLEOTIDE SEQUENCE [LARGE SCALE GENOMIC DNA]</scope>
    <source>
        <strain evidence="1 2">Ve08.2h10</strain>
    </source>
</reference>
<accession>A0A0D0E438</accession>
<dbReference type="HOGENOM" id="CLU_111203_0_0_1"/>
<evidence type="ECO:0000313" key="1">
    <source>
        <dbReference type="EMBL" id="KIK99066.1"/>
    </source>
</evidence>
<organism evidence="1 2">
    <name type="scientific">Paxillus rubicundulus Ve08.2h10</name>
    <dbReference type="NCBI Taxonomy" id="930991"/>
    <lineage>
        <taxon>Eukaryota</taxon>
        <taxon>Fungi</taxon>
        <taxon>Dikarya</taxon>
        <taxon>Basidiomycota</taxon>
        <taxon>Agaricomycotina</taxon>
        <taxon>Agaricomycetes</taxon>
        <taxon>Agaricomycetidae</taxon>
        <taxon>Boletales</taxon>
        <taxon>Paxilineae</taxon>
        <taxon>Paxillaceae</taxon>
        <taxon>Paxillus</taxon>
    </lineage>
</organism>
<reference evidence="2" key="2">
    <citation type="submission" date="2015-01" db="EMBL/GenBank/DDBJ databases">
        <title>Evolutionary Origins and Diversification of the Mycorrhizal Mutualists.</title>
        <authorList>
            <consortium name="DOE Joint Genome Institute"/>
            <consortium name="Mycorrhizal Genomics Consortium"/>
            <person name="Kohler A."/>
            <person name="Kuo A."/>
            <person name="Nagy L.G."/>
            <person name="Floudas D."/>
            <person name="Copeland A."/>
            <person name="Barry K.W."/>
            <person name="Cichocki N."/>
            <person name="Veneault-Fourrey C."/>
            <person name="LaButti K."/>
            <person name="Lindquist E.A."/>
            <person name="Lipzen A."/>
            <person name="Lundell T."/>
            <person name="Morin E."/>
            <person name="Murat C."/>
            <person name="Riley R."/>
            <person name="Ohm R."/>
            <person name="Sun H."/>
            <person name="Tunlid A."/>
            <person name="Henrissat B."/>
            <person name="Grigoriev I.V."/>
            <person name="Hibbett D.S."/>
            <person name="Martin F."/>
        </authorList>
    </citation>
    <scope>NUCLEOTIDE SEQUENCE [LARGE SCALE GENOMIC DNA]</scope>
    <source>
        <strain evidence="2">Ve08.2h10</strain>
    </source>
</reference>
<evidence type="ECO:0000313" key="2">
    <source>
        <dbReference type="Proteomes" id="UP000054538"/>
    </source>
</evidence>
<gene>
    <name evidence="1" type="ORF">PAXRUDRAFT_30752</name>
</gene>
<proteinExistence type="predicted"/>
<dbReference type="Proteomes" id="UP000054538">
    <property type="component" value="Unassembled WGS sequence"/>
</dbReference>